<dbReference type="PATRIC" id="fig|1716141.3.peg.4669"/>
<protein>
    <submittedName>
        <fullName evidence="3">Uncharacterized protein</fullName>
    </submittedName>
</protein>
<dbReference type="EMBL" id="LOHS01000093">
    <property type="protein sequence ID" value="OAH12243.1"/>
    <property type="molecule type" value="Genomic_DNA"/>
</dbReference>
<dbReference type="Proteomes" id="UP000077381">
    <property type="component" value="Unassembled WGS sequence"/>
</dbReference>
<feature type="region of interest" description="Disordered" evidence="1">
    <location>
        <begin position="1"/>
        <end position="35"/>
    </location>
</feature>
<feature type="transmembrane region" description="Helical" evidence="2">
    <location>
        <begin position="49"/>
        <end position="73"/>
    </location>
</feature>
<organism evidence="3 4">
    <name type="scientific">Streptomyces jeddahensis</name>
    <dbReference type="NCBI Taxonomy" id="1716141"/>
    <lineage>
        <taxon>Bacteria</taxon>
        <taxon>Bacillati</taxon>
        <taxon>Actinomycetota</taxon>
        <taxon>Actinomycetes</taxon>
        <taxon>Kitasatosporales</taxon>
        <taxon>Streptomycetaceae</taxon>
        <taxon>Streptomyces</taxon>
    </lineage>
</organism>
<evidence type="ECO:0000256" key="1">
    <source>
        <dbReference type="SAM" id="MobiDB-lite"/>
    </source>
</evidence>
<dbReference type="STRING" id="1716141.STSP_44380"/>
<accession>A0A177HMZ2</accession>
<evidence type="ECO:0000313" key="4">
    <source>
        <dbReference type="Proteomes" id="UP000077381"/>
    </source>
</evidence>
<comment type="caution">
    <text evidence="3">The sequence shown here is derived from an EMBL/GenBank/DDBJ whole genome shotgun (WGS) entry which is preliminary data.</text>
</comment>
<dbReference type="InterPro" id="IPR045512">
    <property type="entry name" value="DUF6480"/>
</dbReference>
<keyword evidence="2" id="KW-0472">Membrane</keyword>
<sequence>MTTSNHEPHLTPGQRGGGGVPPEETPPGEESIHGIAYPEPVGLRKAWGAAPAVLIIAVAVLIAIGLIGMVVSLSL</sequence>
<keyword evidence="2" id="KW-0812">Transmembrane</keyword>
<name>A0A177HMZ2_9ACTN</name>
<reference evidence="3 4" key="1">
    <citation type="submission" date="2015-12" db="EMBL/GenBank/DDBJ databases">
        <title>Genome sequence of Streptomyces sp. G25.</title>
        <authorList>
            <person name="Poehlein A."/>
            <person name="Roettig A."/>
            <person name="Hiessl S."/>
            <person name="Hauschild P."/>
            <person name="Schauer J."/>
            <person name="Madkour M.H."/>
            <person name="Al-Ansari A.M."/>
            <person name="Almakishah N.H."/>
            <person name="Steinbuechel A."/>
            <person name="Daniel R."/>
        </authorList>
    </citation>
    <scope>NUCLEOTIDE SEQUENCE [LARGE SCALE GENOMIC DNA]</scope>
    <source>
        <strain evidence="4">G25(2015)</strain>
    </source>
</reference>
<dbReference type="AlphaFoldDB" id="A0A177HMZ2"/>
<proteinExistence type="predicted"/>
<dbReference type="RefSeq" id="WP_067280648.1">
    <property type="nucleotide sequence ID" value="NZ_LOHS01000093.1"/>
</dbReference>
<evidence type="ECO:0000256" key="2">
    <source>
        <dbReference type="SAM" id="Phobius"/>
    </source>
</evidence>
<dbReference type="Pfam" id="PF20088">
    <property type="entry name" value="DUF6480"/>
    <property type="match status" value="1"/>
</dbReference>
<keyword evidence="4" id="KW-1185">Reference proteome</keyword>
<evidence type="ECO:0000313" key="3">
    <source>
        <dbReference type="EMBL" id="OAH12243.1"/>
    </source>
</evidence>
<gene>
    <name evidence="3" type="ORF">STSP_44380</name>
</gene>
<keyword evidence="2" id="KW-1133">Transmembrane helix</keyword>